<evidence type="ECO:0000313" key="2">
    <source>
        <dbReference type="EMBL" id="KJK82554.1"/>
    </source>
</evidence>
<gene>
    <name evidence="2" type="ORF">H634G_02160</name>
</gene>
<dbReference type="Pfam" id="PF00082">
    <property type="entry name" value="Peptidase_S8"/>
    <property type="match status" value="1"/>
</dbReference>
<evidence type="ECO:0000259" key="1">
    <source>
        <dbReference type="Pfam" id="PF00082"/>
    </source>
</evidence>
<protein>
    <recommendedName>
        <fullName evidence="1">Peptidase S8/S53 domain-containing protein</fullName>
    </recommendedName>
</protein>
<keyword evidence="3" id="KW-1185">Reference proteome</keyword>
<accession>A0A0D9P8M2</accession>
<evidence type="ECO:0000313" key="3">
    <source>
        <dbReference type="Proteomes" id="UP000054544"/>
    </source>
</evidence>
<feature type="domain" description="Peptidase S8/S53" evidence="1">
    <location>
        <begin position="258"/>
        <end position="411"/>
    </location>
</feature>
<name>A0A0D9P8M2_METAN</name>
<dbReference type="Proteomes" id="UP000054544">
    <property type="component" value="Unassembled WGS sequence"/>
</dbReference>
<organism evidence="2 3">
    <name type="scientific">Metarhizium anisopliae BRIP 53293</name>
    <dbReference type="NCBI Taxonomy" id="1291518"/>
    <lineage>
        <taxon>Eukaryota</taxon>
        <taxon>Fungi</taxon>
        <taxon>Dikarya</taxon>
        <taxon>Ascomycota</taxon>
        <taxon>Pezizomycotina</taxon>
        <taxon>Sordariomycetes</taxon>
        <taxon>Hypocreomycetidae</taxon>
        <taxon>Hypocreales</taxon>
        <taxon>Clavicipitaceae</taxon>
        <taxon>Metarhizium</taxon>
    </lineage>
</organism>
<dbReference type="GO" id="GO:0004252">
    <property type="term" value="F:serine-type endopeptidase activity"/>
    <property type="evidence" value="ECO:0007669"/>
    <property type="project" value="InterPro"/>
</dbReference>
<dbReference type="EMBL" id="KE384723">
    <property type="protein sequence ID" value="KJK82554.1"/>
    <property type="molecule type" value="Genomic_DNA"/>
</dbReference>
<dbReference type="AlphaFoldDB" id="A0A0D9P8M2"/>
<proteinExistence type="predicted"/>
<dbReference type="OrthoDB" id="4936624at2759"/>
<dbReference type="Gene3D" id="3.40.50.200">
    <property type="entry name" value="Peptidase S8/S53 domain"/>
    <property type="match status" value="1"/>
</dbReference>
<dbReference type="SUPFAM" id="SSF52743">
    <property type="entry name" value="Subtilisin-like"/>
    <property type="match status" value="1"/>
</dbReference>
<dbReference type="GO" id="GO:0006508">
    <property type="term" value="P:proteolysis"/>
    <property type="evidence" value="ECO:0007669"/>
    <property type="project" value="InterPro"/>
</dbReference>
<reference evidence="3" key="1">
    <citation type="journal article" date="2014" name="BMC Genomics">
        <title>The genome sequence of the biocontrol fungus Metarhizium anisopliae and comparative genomics of Metarhizium species.</title>
        <authorList>
            <person name="Pattemore J.A."/>
            <person name="Hane J.K."/>
            <person name="Williams A.H."/>
            <person name="Wilson B.A."/>
            <person name="Stodart B.J."/>
            <person name="Ash G.J."/>
        </authorList>
    </citation>
    <scope>NUCLEOTIDE SEQUENCE [LARGE SCALE GENOMIC DNA]</scope>
    <source>
        <strain evidence="3">BRIP 53293</strain>
    </source>
</reference>
<dbReference type="InterPro" id="IPR036852">
    <property type="entry name" value="Peptidase_S8/S53_dom_sf"/>
</dbReference>
<dbReference type="InterPro" id="IPR000209">
    <property type="entry name" value="Peptidase_S8/S53_dom"/>
</dbReference>
<sequence>MVAQSQVKKIIKVTIIDYSGQCHSDPAIEEALKGFDIEVWDWGKVDLRSDVILNCASSVREISLYSSGNGAAVMGWSDPQVFGSPKFPKLRKTNLYVRQVSRFETNRLLNGMLTSHSGRGRHELEHERLLTSINNFKTKLNIIRRGPKALEEYVLAFIDGLLSEHQTFFRAEDAGQLASEGQSLIQRLNTTLLYQRSITTKDQSEIKVKEYLDTKDFTYASDSRSIPGNEEESHPWIGCHDIFRRFLCSCRKAKATLVMIAIIDDGMSNPSLQRAIAMGKSFSHYSNSTEFMNYYFVPSGKHGTQMAKLITQICPDPRLFITRLEERLAPDGSGRCITAESAAKAAIRAVDCKVSIISMSWTIENGTINSEDIEALRTVVKKAHKQNILMLCSTSDSGGSQNDRSFPCQWSKECTRIGGASHRGDKLAWVNENSLATACASGLAGLLLHCERLLGWKGIVKKEKMDNVLKVLAQWDRFPHVRPYFDKHFKKLYGDEIGDKTTLVDIPKLNCKLEADEYYWVRGDLRFSPSPRTELMSIFPIKPICKIDFVLIIQMKKDCRAVVAPANDMGYEALMASLRLNDIFKSEIRSRLFQGVLYQSASMCVMVGACCRQCRN</sequence>
<dbReference type="STRING" id="1291518.A0A0D9P8M2"/>